<evidence type="ECO:0000313" key="7">
    <source>
        <dbReference type="EMBL" id="SFG63832.1"/>
    </source>
</evidence>
<accession>A0A1I2TFU7</accession>
<dbReference type="EMBL" id="FOOQ01000002">
    <property type="protein sequence ID" value="SFG63832.1"/>
    <property type="molecule type" value="Genomic_DNA"/>
</dbReference>
<sequence>MVVLEPGIVYSLVAAVVWGVYIFLLKQYFGGYPGPVVTVVVNAFAILWYLPVAATQTSPGSVPTLGELGFYGIAVVAGTAVLVGVAFVLFLDALAEGDVSYVAPINKLAPVFVLPIEVVLLSQFLGPLQIAGVLVATVAVYVANYRGGALTDPLRRAVHSRPAQLALVSAACYAASDVGKRVALQELAIPTAVWVPVLFAGAGLAVLPFALRRWTSVRGALPKFAAAGAVVALGEHVTSTAFALVPASIASPIVNTQAIVAVILGGVVLRERNFGIRLVAAFLAVAGVSLIAVGGDFRTVGDVVAALPF</sequence>
<feature type="transmembrane region" description="Helical" evidence="5">
    <location>
        <begin position="187"/>
        <end position="211"/>
    </location>
</feature>
<evidence type="ECO:0000256" key="3">
    <source>
        <dbReference type="ARBA" id="ARBA00022989"/>
    </source>
</evidence>
<dbReference type="Proteomes" id="UP000198876">
    <property type="component" value="Unassembled WGS sequence"/>
</dbReference>
<feature type="domain" description="EamA" evidence="6">
    <location>
        <begin position="6"/>
        <end position="144"/>
    </location>
</feature>
<dbReference type="OrthoDB" id="239604at2157"/>
<dbReference type="SUPFAM" id="SSF103481">
    <property type="entry name" value="Multidrug resistance efflux transporter EmrE"/>
    <property type="match status" value="2"/>
</dbReference>
<keyword evidence="8" id="KW-1185">Reference proteome</keyword>
<dbReference type="InterPro" id="IPR000620">
    <property type="entry name" value="EamA_dom"/>
</dbReference>
<reference evidence="8" key="1">
    <citation type="submission" date="2016-10" db="EMBL/GenBank/DDBJ databases">
        <authorList>
            <person name="Varghese N."/>
            <person name="Submissions S."/>
        </authorList>
    </citation>
    <scope>NUCLEOTIDE SEQUENCE [LARGE SCALE GENOMIC DNA]</scope>
    <source>
        <strain evidence="8">CGMCC 1.7739</strain>
    </source>
</reference>
<dbReference type="PANTHER" id="PTHR32322">
    <property type="entry name" value="INNER MEMBRANE TRANSPORTER"/>
    <property type="match status" value="1"/>
</dbReference>
<evidence type="ECO:0000259" key="6">
    <source>
        <dbReference type="Pfam" id="PF00892"/>
    </source>
</evidence>
<dbReference type="PANTHER" id="PTHR32322:SF2">
    <property type="entry name" value="EAMA DOMAIN-CONTAINING PROTEIN"/>
    <property type="match status" value="1"/>
</dbReference>
<dbReference type="InterPro" id="IPR037185">
    <property type="entry name" value="EmrE-like"/>
</dbReference>
<dbReference type="InterPro" id="IPR050638">
    <property type="entry name" value="AA-Vitamin_Transporters"/>
</dbReference>
<feature type="transmembrane region" description="Helical" evidence="5">
    <location>
        <begin position="249"/>
        <end position="269"/>
    </location>
</feature>
<keyword evidence="4 5" id="KW-0472">Membrane</keyword>
<feature type="transmembrane region" description="Helical" evidence="5">
    <location>
        <begin position="32"/>
        <end position="50"/>
    </location>
</feature>
<gene>
    <name evidence="7" type="ORF">SAMN04488063_2679</name>
</gene>
<dbReference type="STRING" id="553467.SAMN04488063_2679"/>
<feature type="transmembrane region" description="Helical" evidence="5">
    <location>
        <begin position="276"/>
        <end position="295"/>
    </location>
</feature>
<feature type="transmembrane region" description="Helical" evidence="5">
    <location>
        <begin position="223"/>
        <end position="243"/>
    </location>
</feature>
<feature type="transmembrane region" description="Helical" evidence="5">
    <location>
        <begin position="70"/>
        <end position="91"/>
    </location>
</feature>
<protein>
    <submittedName>
        <fullName evidence="7">Uncharacterized membrane protein</fullName>
    </submittedName>
</protein>
<feature type="transmembrane region" description="Helical" evidence="5">
    <location>
        <begin position="112"/>
        <end position="143"/>
    </location>
</feature>
<keyword evidence="2 5" id="KW-0812">Transmembrane</keyword>
<dbReference type="Pfam" id="PF00892">
    <property type="entry name" value="EamA"/>
    <property type="match status" value="2"/>
</dbReference>
<dbReference type="GO" id="GO:0016020">
    <property type="term" value="C:membrane"/>
    <property type="evidence" value="ECO:0007669"/>
    <property type="project" value="UniProtKB-SubCell"/>
</dbReference>
<name>A0A1I2TFU7_9EURY</name>
<dbReference type="RefSeq" id="WP_092892961.1">
    <property type="nucleotide sequence ID" value="NZ_FOOQ01000002.1"/>
</dbReference>
<comment type="subcellular location">
    <subcellularLocation>
        <location evidence="1">Membrane</location>
        <topology evidence="1">Multi-pass membrane protein</topology>
    </subcellularLocation>
</comment>
<keyword evidence="3 5" id="KW-1133">Transmembrane helix</keyword>
<evidence type="ECO:0000256" key="5">
    <source>
        <dbReference type="SAM" id="Phobius"/>
    </source>
</evidence>
<evidence type="ECO:0000256" key="4">
    <source>
        <dbReference type="ARBA" id="ARBA00023136"/>
    </source>
</evidence>
<evidence type="ECO:0000256" key="1">
    <source>
        <dbReference type="ARBA" id="ARBA00004141"/>
    </source>
</evidence>
<dbReference type="AlphaFoldDB" id="A0A1I2TFU7"/>
<organism evidence="7 8">
    <name type="scientific">Halopelagius inordinatus</name>
    <dbReference type="NCBI Taxonomy" id="553467"/>
    <lineage>
        <taxon>Archaea</taxon>
        <taxon>Methanobacteriati</taxon>
        <taxon>Methanobacteriota</taxon>
        <taxon>Stenosarchaea group</taxon>
        <taxon>Halobacteria</taxon>
        <taxon>Halobacteriales</taxon>
        <taxon>Haloferacaceae</taxon>
    </lineage>
</organism>
<evidence type="ECO:0000256" key="2">
    <source>
        <dbReference type="ARBA" id="ARBA00022692"/>
    </source>
</evidence>
<proteinExistence type="predicted"/>
<evidence type="ECO:0000313" key="8">
    <source>
        <dbReference type="Proteomes" id="UP000198876"/>
    </source>
</evidence>
<feature type="domain" description="EamA" evidence="6">
    <location>
        <begin position="165"/>
        <end position="292"/>
    </location>
</feature>
<feature type="transmembrane region" description="Helical" evidence="5">
    <location>
        <begin position="6"/>
        <end position="25"/>
    </location>
</feature>